<organism evidence="1 2">
    <name type="scientific">Caerostris extrusa</name>
    <name type="common">Bark spider</name>
    <name type="synonym">Caerostris bankana</name>
    <dbReference type="NCBI Taxonomy" id="172846"/>
    <lineage>
        <taxon>Eukaryota</taxon>
        <taxon>Metazoa</taxon>
        <taxon>Ecdysozoa</taxon>
        <taxon>Arthropoda</taxon>
        <taxon>Chelicerata</taxon>
        <taxon>Arachnida</taxon>
        <taxon>Araneae</taxon>
        <taxon>Araneomorphae</taxon>
        <taxon>Entelegynae</taxon>
        <taxon>Araneoidea</taxon>
        <taxon>Araneidae</taxon>
        <taxon>Caerostris</taxon>
    </lineage>
</organism>
<keyword evidence="2" id="KW-1185">Reference proteome</keyword>
<dbReference type="EMBL" id="BPLR01017226">
    <property type="protein sequence ID" value="GIY89587.1"/>
    <property type="molecule type" value="Genomic_DNA"/>
</dbReference>
<name>A0AAV4X356_CAEEX</name>
<proteinExistence type="predicted"/>
<dbReference type="Proteomes" id="UP001054945">
    <property type="component" value="Unassembled WGS sequence"/>
</dbReference>
<protein>
    <submittedName>
        <fullName evidence="1">Retrovirus-related Pol polyprotein from type-1 retrotransposable element R2</fullName>
    </submittedName>
</protein>
<dbReference type="AlphaFoldDB" id="A0AAV4X356"/>
<accession>A0AAV4X356</accession>
<reference evidence="1 2" key="1">
    <citation type="submission" date="2021-06" db="EMBL/GenBank/DDBJ databases">
        <title>Caerostris extrusa draft genome.</title>
        <authorList>
            <person name="Kono N."/>
            <person name="Arakawa K."/>
        </authorList>
    </citation>
    <scope>NUCLEOTIDE SEQUENCE [LARGE SCALE GENOMIC DNA]</scope>
</reference>
<sequence length="108" mass="12309">MLRKEIKHTLSIPDSAANEYLYGHRKHGCMAIPIAAEESDLNAIDSAFKLLTSRDERLREIVVEHLSQTVRPGGRLNVEWVFEDNIPRLIYQDLILKTATAEACSIQY</sequence>
<comment type="caution">
    <text evidence="1">The sequence shown here is derived from an EMBL/GenBank/DDBJ whole genome shotgun (WGS) entry which is preliminary data.</text>
</comment>
<evidence type="ECO:0000313" key="2">
    <source>
        <dbReference type="Proteomes" id="UP001054945"/>
    </source>
</evidence>
<gene>
    <name evidence="1" type="primary">PO21_32</name>
    <name evidence="1" type="ORF">CEXT_103201</name>
</gene>
<evidence type="ECO:0000313" key="1">
    <source>
        <dbReference type="EMBL" id="GIY89587.1"/>
    </source>
</evidence>